<keyword evidence="2" id="KW-0067">ATP-binding</keyword>
<dbReference type="InterPro" id="IPR016032">
    <property type="entry name" value="Sig_transdc_resp-reg_C-effctor"/>
</dbReference>
<accession>A0A8J7KKK0</accession>
<evidence type="ECO:0000256" key="1">
    <source>
        <dbReference type="ARBA" id="ARBA00022741"/>
    </source>
</evidence>
<dbReference type="EMBL" id="JADOUF010000001">
    <property type="protein sequence ID" value="MBG6141330.1"/>
    <property type="molecule type" value="Genomic_DNA"/>
</dbReference>
<dbReference type="SMART" id="SM00382">
    <property type="entry name" value="AAA"/>
    <property type="match status" value="1"/>
</dbReference>
<dbReference type="InterPro" id="IPR003593">
    <property type="entry name" value="AAA+_ATPase"/>
</dbReference>
<dbReference type="SUPFAM" id="SSF52540">
    <property type="entry name" value="P-loop containing nucleoside triphosphate hydrolases"/>
    <property type="match status" value="1"/>
</dbReference>
<dbReference type="GO" id="GO:0005737">
    <property type="term" value="C:cytoplasm"/>
    <property type="evidence" value="ECO:0007669"/>
    <property type="project" value="TreeGrafter"/>
</dbReference>
<protein>
    <submittedName>
        <fullName evidence="4">DNA-binding CsgD family transcriptional regulator/DNA polymerase III delta prime subunit</fullName>
    </submittedName>
</protein>
<dbReference type="PANTHER" id="PTHR16305">
    <property type="entry name" value="TESTICULAR SOLUBLE ADENYLYL CYCLASE"/>
    <property type="match status" value="1"/>
</dbReference>
<dbReference type="GO" id="GO:0006355">
    <property type="term" value="P:regulation of DNA-templated transcription"/>
    <property type="evidence" value="ECO:0007669"/>
    <property type="project" value="InterPro"/>
</dbReference>
<dbReference type="Gene3D" id="3.40.50.300">
    <property type="entry name" value="P-loop containing nucleotide triphosphate hydrolases"/>
    <property type="match status" value="1"/>
</dbReference>
<gene>
    <name evidence="4" type="ORF">IW245_007524</name>
</gene>
<keyword evidence="4" id="KW-0238">DNA-binding</keyword>
<dbReference type="PROSITE" id="PS50043">
    <property type="entry name" value="HTH_LUXR_2"/>
    <property type="match status" value="1"/>
</dbReference>
<dbReference type="RefSeq" id="WP_197007766.1">
    <property type="nucleotide sequence ID" value="NZ_BONS01000014.1"/>
</dbReference>
<dbReference type="Proteomes" id="UP000622552">
    <property type="component" value="Unassembled WGS sequence"/>
</dbReference>
<name>A0A8J7KKK0_9ACTN</name>
<organism evidence="4 5">
    <name type="scientific">Longispora fulva</name>
    <dbReference type="NCBI Taxonomy" id="619741"/>
    <lineage>
        <taxon>Bacteria</taxon>
        <taxon>Bacillati</taxon>
        <taxon>Actinomycetota</taxon>
        <taxon>Actinomycetes</taxon>
        <taxon>Micromonosporales</taxon>
        <taxon>Micromonosporaceae</taxon>
        <taxon>Longispora</taxon>
    </lineage>
</organism>
<dbReference type="Gene3D" id="1.25.40.10">
    <property type="entry name" value="Tetratricopeptide repeat domain"/>
    <property type="match status" value="1"/>
</dbReference>
<dbReference type="InterPro" id="IPR036388">
    <property type="entry name" value="WH-like_DNA-bd_sf"/>
</dbReference>
<evidence type="ECO:0000313" key="4">
    <source>
        <dbReference type="EMBL" id="MBG6141330.1"/>
    </source>
</evidence>
<dbReference type="InterPro" id="IPR027417">
    <property type="entry name" value="P-loop_NTPase"/>
</dbReference>
<dbReference type="Gene3D" id="1.10.10.10">
    <property type="entry name" value="Winged helix-like DNA-binding domain superfamily/Winged helix DNA-binding domain"/>
    <property type="match status" value="1"/>
</dbReference>
<proteinExistence type="predicted"/>
<dbReference type="InterPro" id="IPR041664">
    <property type="entry name" value="AAA_16"/>
</dbReference>
<dbReference type="SUPFAM" id="SSF48452">
    <property type="entry name" value="TPR-like"/>
    <property type="match status" value="1"/>
</dbReference>
<dbReference type="Pfam" id="PF13191">
    <property type="entry name" value="AAA_16"/>
    <property type="match status" value="1"/>
</dbReference>
<feature type="domain" description="HTH luxR-type" evidence="3">
    <location>
        <begin position="839"/>
        <end position="901"/>
    </location>
</feature>
<dbReference type="InterPro" id="IPR000792">
    <property type="entry name" value="Tscrpt_reg_LuxR_C"/>
</dbReference>
<dbReference type="SMART" id="SM00421">
    <property type="entry name" value="HTH_LUXR"/>
    <property type="match status" value="1"/>
</dbReference>
<keyword evidence="1" id="KW-0547">Nucleotide-binding</keyword>
<reference evidence="4" key="1">
    <citation type="submission" date="2020-11" db="EMBL/GenBank/DDBJ databases">
        <title>Sequencing the genomes of 1000 actinobacteria strains.</title>
        <authorList>
            <person name="Klenk H.-P."/>
        </authorList>
    </citation>
    <scope>NUCLEOTIDE SEQUENCE</scope>
    <source>
        <strain evidence="4">DSM 45356</strain>
    </source>
</reference>
<dbReference type="PANTHER" id="PTHR16305:SF35">
    <property type="entry name" value="TRANSCRIPTIONAL ACTIVATOR DOMAIN"/>
    <property type="match status" value="1"/>
</dbReference>
<dbReference type="CDD" id="cd06170">
    <property type="entry name" value="LuxR_C_like"/>
    <property type="match status" value="1"/>
</dbReference>
<sequence>MQDVAAVLGRTEVLDRCRSRLDRGGGLLLHGPAGIGKTTLVDALAAEAGAAGLLVLRSTPSVAEADLPYLALADLFGGVMVAAGPVLPVPQRVALDTALLRRVPAPGSRVDPLAVRLAVVELLRYLTTRRGVLLVLDDVQWLDQASLDVLAFAARRLTGGRLRVLAAERTESGPTRTAVVPAPEEEVELGPLPEDVLADLLRARLDLRLVGPGLSRLCAASDGNPFYALELGRSLRRTGTQPWPDEPLPVPARLRSLVAARLGDLPPESGPPLLLVALTGRPERVPVSRTDPGVVAALEAGVLVFGAGGRLRFSHPLLSDLVQAEAAPADLRAAHARLAASADDPVERARHQALAVTSPSARLADDLSAAAVVAEDRGAPGTAAELAQLAAERTVADPVLAASRLVAAGWYAHRAGLADRTRALCGEILAGEVAPARVEARLLLMELCGGDMTGVRALLAAARADAGGDDRLTGWVHRYRAELAVRETGCESARGDLDVAERLAERCGDTELLLDTLTIRLSVEVTTDPEHAREVLDRGLRLAEGRELTRGSAMMRRYAALAIMRAGDLERAVDVVDRLRADVERAGMVTELFEVLQLSAVAYARQGRCGDAYTVGLLAGQLRMEVEPTAGRGLVHQGTAELFGGTVERAVELLDAAIDIQERIHDQEWLALGLLGRGRADILLDRLESAAGRLDRARTLLHKLGLTDPAQAVIDADLVETLALSGNPEQAAIVLAEARAEAVRLQRDTVLLGFTRADCVIEAVRGRQREAADRLRTALAGSGELPVDVARAWLTLGELEWRARRPGLARVALREAADRFAMVGCRPWHRYAVERLARRDAEGGPATETERRIIELVRAGATNREIAATLHLSVKAVEANLTRLYRRLGVRNRAGLARASS</sequence>
<evidence type="ECO:0000256" key="2">
    <source>
        <dbReference type="ARBA" id="ARBA00022840"/>
    </source>
</evidence>
<dbReference type="SUPFAM" id="SSF46894">
    <property type="entry name" value="C-terminal effector domain of the bipartite response regulators"/>
    <property type="match status" value="1"/>
</dbReference>
<evidence type="ECO:0000313" key="5">
    <source>
        <dbReference type="Proteomes" id="UP000622552"/>
    </source>
</evidence>
<dbReference type="AlphaFoldDB" id="A0A8J7KKK0"/>
<dbReference type="Pfam" id="PF00196">
    <property type="entry name" value="GerE"/>
    <property type="match status" value="1"/>
</dbReference>
<dbReference type="GO" id="GO:0005524">
    <property type="term" value="F:ATP binding"/>
    <property type="evidence" value="ECO:0007669"/>
    <property type="project" value="UniProtKB-KW"/>
</dbReference>
<dbReference type="InterPro" id="IPR011990">
    <property type="entry name" value="TPR-like_helical_dom_sf"/>
</dbReference>
<dbReference type="GO" id="GO:0003677">
    <property type="term" value="F:DNA binding"/>
    <property type="evidence" value="ECO:0007669"/>
    <property type="project" value="UniProtKB-KW"/>
</dbReference>
<comment type="caution">
    <text evidence="4">The sequence shown here is derived from an EMBL/GenBank/DDBJ whole genome shotgun (WGS) entry which is preliminary data.</text>
</comment>
<keyword evidence="5" id="KW-1185">Reference proteome</keyword>
<evidence type="ECO:0000259" key="3">
    <source>
        <dbReference type="PROSITE" id="PS50043"/>
    </source>
</evidence>
<dbReference type="GO" id="GO:0004016">
    <property type="term" value="F:adenylate cyclase activity"/>
    <property type="evidence" value="ECO:0007669"/>
    <property type="project" value="TreeGrafter"/>
</dbReference>